<dbReference type="Proteomes" id="UP000238479">
    <property type="component" value="Chromosome 1"/>
</dbReference>
<dbReference type="AlphaFoldDB" id="A0A2P6SM71"/>
<keyword evidence="3" id="KW-1185">Reference proteome</keyword>
<organism evidence="2 3">
    <name type="scientific">Rosa chinensis</name>
    <name type="common">China rose</name>
    <dbReference type="NCBI Taxonomy" id="74649"/>
    <lineage>
        <taxon>Eukaryota</taxon>
        <taxon>Viridiplantae</taxon>
        <taxon>Streptophyta</taxon>
        <taxon>Embryophyta</taxon>
        <taxon>Tracheophyta</taxon>
        <taxon>Spermatophyta</taxon>
        <taxon>Magnoliopsida</taxon>
        <taxon>eudicotyledons</taxon>
        <taxon>Gunneridae</taxon>
        <taxon>Pentapetalae</taxon>
        <taxon>rosids</taxon>
        <taxon>fabids</taxon>
        <taxon>Rosales</taxon>
        <taxon>Rosaceae</taxon>
        <taxon>Rosoideae</taxon>
        <taxon>Rosoideae incertae sedis</taxon>
        <taxon>Rosa</taxon>
    </lineage>
</organism>
<accession>A0A2P6SM71</accession>
<keyword evidence="1" id="KW-0812">Transmembrane</keyword>
<name>A0A2P6SM71_ROSCH</name>
<evidence type="ECO:0000313" key="2">
    <source>
        <dbReference type="EMBL" id="PRQ59760.1"/>
    </source>
</evidence>
<evidence type="ECO:0000256" key="1">
    <source>
        <dbReference type="SAM" id="Phobius"/>
    </source>
</evidence>
<protein>
    <submittedName>
        <fullName evidence="2">Uncharacterized protein</fullName>
    </submittedName>
</protein>
<proteinExistence type="predicted"/>
<evidence type="ECO:0000313" key="3">
    <source>
        <dbReference type="Proteomes" id="UP000238479"/>
    </source>
</evidence>
<reference evidence="2 3" key="1">
    <citation type="journal article" date="2018" name="Nat. Genet.">
        <title>The Rosa genome provides new insights in the design of modern roses.</title>
        <authorList>
            <person name="Bendahmane M."/>
        </authorList>
    </citation>
    <scope>NUCLEOTIDE SEQUENCE [LARGE SCALE GENOMIC DNA]</scope>
    <source>
        <strain evidence="3">cv. Old Blush</strain>
    </source>
</reference>
<sequence length="60" mass="6930">MALNNLRGHGTSELIPTLWRMILKGVRMNILYMLKLICKELLLLCACMWTTLLSQVIIQI</sequence>
<keyword evidence="1" id="KW-0472">Membrane</keyword>
<keyword evidence="1" id="KW-1133">Transmembrane helix</keyword>
<gene>
    <name evidence="2" type="ORF">RchiOBHm_Chr1g0373751</name>
</gene>
<dbReference type="EMBL" id="PDCK01000039">
    <property type="protein sequence ID" value="PRQ59760.1"/>
    <property type="molecule type" value="Genomic_DNA"/>
</dbReference>
<comment type="caution">
    <text evidence="2">The sequence shown here is derived from an EMBL/GenBank/DDBJ whole genome shotgun (WGS) entry which is preliminary data.</text>
</comment>
<dbReference type="Gramene" id="PRQ59760">
    <property type="protein sequence ID" value="PRQ59760"/>
    <property type="gene ID" value="RchiOBHm_Chr1g0373751"/>
</dbReference>
<feature type="transmembrane region" description="Helical" evidence="1">
    <location>
        <begin position="41"/>
        <end position="58"/>
    </location>
</feature>